<dbReference type="GO" id="GO:0016874">
    <property type="term" value="F:ligase activity"/>
    <property type="evidence" value="ECO:0007669"/>
    <property type="project" value="UniProtKB-KW"/>
</dbReference>
<dbReference type="PANTHER" id="PTHR43585">
    <property type="entry name" value="FUMIPYRROLE BIOSYNTHESIS PROTEIN C"/>
    <property type="match status" value="1"/>
</dbReference>
<protein>
    <recommendedName>
        <fullName evidence="5">ATP-grasp domain-containing protein</fullName>
    </recommendedName>
</protein>
<dbReference type="OrthoDB" id="9134168at2"/>
<dbReference type="PANTHER" id="PTHR43585:SF2">
    <property type="entry name" value="ATP-GRASP ENZYME FSQD"/>
    <property type="match status" value="1"/>
</dbReference>
<accession>A0A2I5TKF6</accession>
<feature type="domain" description="ATP-grasp" evidence="5">
    <location>
        <begin position="125"/>
        <end position="334"/>
    </location>
</feature>
<evidence type="ECO:0000313" key="6">
    <source>
        <dbReference type="EMBL" id="AUH00737.1"/>
    </source>
</evidence>
<evidence type="ECO:0000256" key="3">
    <source>
        <dbReference type="ARBA" id="ARBA00022840"/>
    </source>
</evidence>
<evidence type="ECO:0000256" key="4">
    <source>
        <dbReference type="PROSITE-ProRule" id="PRU00409"/>
    </source>
</evidence>
<dbReference type="STRING" id="104623.Ser39006_02766"/>
<dbReference type="InterPro" id="IPR011761">
    <property type="entry name" value="ATP-grasp"/>
</dbReference>
<evidence type="ECO:0000313" key="7">
    <source>
        <dbReference type="EMBL" id="AUH05058.1"/>
    </source>
</evidence>
<dbReference type="GO" id="GO:0005524">
    <property type="term" value="F:ATP binding"/>
    <property type="evidence" value="ECO:0007669"/>
    <property type="project" value="UniProtKB-UniRule"/>
</dbReference>
<evidence type="ECO:0000256" key="1">
    <source>
        <dbReference type="ARBA" id="ARBA00022598"/>
    </source>
</evidence>
<dbReference type="PROSITE" id="PS50975">
    <property type="entry name" value="ATP_GRASP"/>
    <property type="match status" value="2"/>
</dbReference>
<gene>
    <name evidence="6" type="ORF">CWC46_13550</name>
    <name evidence="7" type="ORF">Ser39006_013555</name>
</gene>
<reference evidence="7" key="2">
    <citation type="submission" date="2013-09" db="EMBL/GenBank/DDBJ databases">
        <authorList>
            <person name="Wang G."/>
            <person name="Yang Y."/>
            <person name="Su Y."/>
        </authorList>
    </citation>
    <scope>NUCLEOTIDE SEQUENCE</scope>
    <source>
        <strain evidence="7">ATCC 39006</strain>
    </source>
</reference>
<evidence type="ECO:0000313" key="8">
    <source>
        <dbReference type="Proteomes" id="UP000017700"/>
    </source>
</evidence>
<keyword evidence="3 4" id="KW-0067">ATP-binding</keyword>
<feature type="domain" description="ATP-grasp" evidence="5">
    <location>
        <begin position="538"/>
        <end position="721"/>
    </location>
</feature>
<dbReference type="Pfam" id="PF13535">
    <property type="entry name" value="ATP-grasp_4"/>
    <property type="match status" value="2"/>
</dbReference>
<evidence type="ECO:0000313" key="9">
    <source>
        <dbReference type="Proteomes" id="UP000233778"/>
    </source>
</evidence>
<proteinExistence type="predicted"/>
<dbReference type="Proteomes" id="UP000233778">
    <property type="component" value="Chromosome"/>
</dbReference>
<dbReference type="SUPFAM" id="SSF56059">
    <property type="entry name" value="Glutathione synthetase ATP-binding domain-like"/>
    <property type="match status" value="2"/>
</dbReference>
<dbReference type="GO" id="GO:0046872">
    <property type="term" value="F:metal ion binding"/>
    <property type="evidence" value="ECO:0007669"/>
    <property type="project" value="InterPro"/>
</dbReference>
<name>A0A2I5TKF6_SERS3</name>
<dbReference type="InterPro" id="IPR013815">
    <property type="entry name" value="ATP_grasp_subdomain_1"/>
</dbReference>
<dbReference type="Gene3D" id="3.30.470.20">
    <property type="entry name" value="ATP-grasp fold, B domain"/>
    <property type="match status" value="2"/>
</dbReference>
<dbReference type="Proteomes" id="UP000017700">
    <property type="component" value="Chromosome"/>
</dbReference>
<dbReference type="InterPro" id="IPR052032">
    <property type="entry name" value="ATP-dep_AA_Ligase"/>
</dbReference>
<keyword evidence="8" id="KW-1185">Reference proteome</keyword>
<keyword evidence="1" id="KW-0436">Ligase</keyword>
<evidence type="ECO:0000259" key="5">
    <source>
        <dbReference type="PROSITE" id="PS50975"/>
    </source>
</evidence>
<dbReference type="KEGG" id="serq:CWC46_13550"/>
<reference evidence="7" key="4">
    <citation type="submission" date="2017-11" db="EMBL/GenBank/DDBJ databases">
        <title>Complete genome sequence of Serratia sp. ATCC 39006.</title>
        <authorList>
            <person name="Hampton H.G."/>
            <person name="Jackson S.A."/>
            <person name="Jauregui R."/>
            <person name="Poulter G.T.M."/>
            <person name="Salmond G.P.C."/>
            <person name="Fineran P.C."/>
        </authorList>
    </citation>
    <scope>NUCLEOTIDE SEQUENCE</scope>
    <source>
        <strain evidence="7">ATCC 39006</strain>
    </source>
</reference>
<dbReference type="EMBL" id="CP025084">
    <property type="protein sequence ID" value="AUH05058.1"/>
    <property type="molecule type" value="Genomic_DNA"/>
</dbReference>
<dbReference type="KEGG" id="sera:Ser39006_013555"/>
<dbReference type="AlphaFoldDB" id="A0A2I5TKF6"/>
<dbReference type="EMBL" id="CP025085">
    <property type="protein sequence ID" value="AUH00737.1"/>
    <property type="molecule type" value="Genomic_DNA"/>
</dbReference>
<organism evidence="7 8">
    <name type="scientific">Serratia sp. (strain ATCC 39006)</name>
    <name type="common">Prodigiosinella confusarubida</name>
    <dbReference type="NCBI Taxonomy" id="104623"/>
    <lineage>
        <taxon>Bacteria</taxon>
        <taxon>Pseudomonadati</taxon>
        <taxon>Pseudomonadota</taxon>
        <taxon>Gammaproteobacteria</taxon>
        <taxon>Enterobacterales</taxon>
        <taxon>Pectobacteriaceae</taxon>
        <taxon>Prodigiosinella</taxon>
    </lineage>
</organism>
<evidence type="ECO:0000256" key="2">
    <source>
        <dbReference type="ARBA" id="ARBA00022741"/>
    </source>
</evidence>
<reference evidence="6 9" key="3">
    <citation type="submission" date="2017-11" db="EMBL/GenBank/DDBJ databases">
        <title>Complete genome sequence of Serratia sp. ATCC 39006 LacA.</title>
        <authorList>
            <person name="Hampton H.G."/>
            <person name="Jackson S.A."/>
            <person name="Jauregui R."/>
            <person name="Poulter G.T.M."/>
            <person name="Salmond G.P.C."/>
            <person name="Fineran P.C."/>
        </authorList>
    </citation>
    <scope>NUCLEOTIDE SEQUENCE [LARGE SCALE GENOMIC DNA]</scope>
    <source>
        <strain evidence="6 9">ATCC 39006</strain>
    </source>
</reference>
<dbReference type="Gene3D" id="3.30.1490.20">
    <property type="entry name" value="ATP-grasp fold, A domain"/>
    <property type="match status" value="1"/>
</dbReference>
<keyword evidence="2 4" id="KW-0547">Nucleotide-binding</keyword>
<sequence length="796" mass="89631">MCTIVLIVGINIMAKVCCLVIGNVREGEYEGLLAQGVTILLLSDTKQVTKKADPSKIQPVASYDFSKGYSEDLQQLVNDLYQQYAFSSVLNYRESYVAITEHICRGQTELSHMHQNISITLDKTKQRACFNRSSNPDLHVMSRTVTMSELLQQAATLTWPCVLKPASLYSSLFVKCLHSNYELERYSLEEWPELQAYVANKSRENDVLLLEEYLEGSNHSIDCVISADGKVTTFPIVDVIAGIDIQRNDFHHFARYSPSILQPDQDQMERCHKLACDAVAALGLRGTFAHVEFIMTVKGPRILEVGARPGGSRIYVIREAWGIEMDYYYHCVLAGNSVPKKEILPIAFGIATPFARHNRPWQGLQHEELLRRIPGFVRWDAWVKEGEIIGPASNGFQNYVYAEFRCSNTSGLRTSLLEVTNLDVFGELQKPAVIIVGGRDSSLNWPGNFAFDFTFVQTPDQLTEYQRHYADIILTNDITDIDSWLPQLLEYHEKRPFVAIVSFTELGLLPAAKAGEQLGILHNPRRSVELSRDKLQFRELMSASCWALPASKVNSAQQALEFIKQHGPAIIKPVDGSGSKGIYAVNKAADLCHIVFDGNQQIEQFVEGDEFSVETLTLNSKHHILGITRKYTTGTPHYVETGHDFPASLPPEDEQRIHDAVKWLLDALGHQWGPAHTEVKISGDTLHFIETQTRFGGDQIWEMVWRVTGIHQAGATIAAMAGQKLTPDHVQFDRMAIRFITNTTVPRDDNPWLFRTHIDRQKIGRPVQCSSDRYGYYLYGCSEEDGVAFVSTLSVI</sequence>
<reference evidence="7 8" key="1">
    <citation type="journal article" date="2013" name="Genome Announc.">
        <title>Draft genome sequence of Serratia sp. strain ATCC 39006, a model bacterium for analysis of the biosynthesis and regulation of prodigiosin, a carbapenem, and gas vesicles.</title>
        <authorList>
            <person name="Fineran P.C."/>
            <person name="Iglesias Cans M.C."/>
            <person name="Ramsay J.P."/>
            <person name="Wilf N.M."/>
            <person name="Cossyleon D."/>
            <person name="McNeil M.B."/>
            <person name="Williamson N.R."/>
            <person name="Monson R.E."/>
            <person name="Becher S.A."/>
            <person name="Stanton J.A."/>
            <person name="Brugger K."/>
            <person name="Brown S.D."/>
            <person name="Salmond G.P."/>
        </authorList>
    </citation>
    <scope>NUCLEOTIDE SEQUENCE [LARGE SCALE GENOMIC DNA]</scope>
    <source>
        <strain evidence="7">ATCC 39006</strain>
        <strain evidence="8">ATCC 39006 / SC 11482</strain>
    </source>
</reference>
<dbReference type="Gene3D" id="3.40.50.20">
    <property type="match status" value="1"/>
</dbReference>